<dbReference type="EMBL" id="JAQQWP010000002">
    <property type="protein sequence ID" value="KAK8129193.1"/>
    <property type="molecule type" value="Genomic_DNA"/>
</dbReference>
<evidence type="ECO:0000256" key="1">
    <source>
        <dbReference type="SAM" id="MobiDB-lite"/>
    </source>
</evidence>
<evidence type="ECO:0000313" key="3">
    <source>
        <dbReference type="Proteomes" id="UP001392437"/>
    </source>
</evidence>
<reference evidence="2 3" key="1">
    <citation type="submission" date="2023-01" db="EMBL/GenBank/DDBJ databases">
        <title>Analysis of 21 Apiospora genomes using comparative genomics revels a genus with tremendous synthesis potential of carbohydrate active enzymes and secondary metabolites.</title>
        <authorList>
            <person name="Sorensen T."/>
        </authorList>
    </citation>
    <scope>NUCLEOTIDE SEQUENCE [LARGE SCALE GENOMIC DNA]</scope>
    <source>
        <strain evidence="2 3">CBS 117206</strain>
    </source>
</reference>
<proteinExistence type="predicted"/>
<evidence type="ECO:0000313" key="2">
    <source>
        <dbReference type="EMBL" id="KAK8129193.1"/>
    </source>
</evidence>
<gene>
    <name evidence="2" type="ORF">PG999_001573</name>
</gene>
<accession>A0AAW0R5Y7</accession>
<sequence>MAQTPQENGGKPQHSAMFEALATTKFEYDEICSLLPNKQLSSSSSGRAESGSVEFSGADATTTGSYEVPYSERKIEGVDDEAPVQVVKPWWKIGLKWAGWRRPQVYQAVHQ</sequence>
<organism evidence="2 3">
    <name type="scientific">Apiospora kogelbergensis</name>
    <dbReference type="NCBI Taxonomy" id="1337665"/>
    <lineage>
        <taxon>Eukaryota</taxon>
        <taxon>Fungi</taxon>
        <taxon>Dikarya</taxon>
        <taxon>Ascomycota</taxon>
        <taxon>Pezizomycotina</taxon>
        <taxon>Sordariomycetes</taxon>
        <taxon>Xylariomycetidae</taxon>
        <taxon>Amphisphaeriales</taxon>
        <taxon>Apiosporaceae</taxon>
        <taxon>Apiospora</taxon>
    </lineage>
</organism>
<protein>
    <submittedName>
        <fullName evidence="2">Uncharacterized protein</fullName>
    </submittedName>
</protein>
<name>A0AAW0R5Y7_9PEZI</name>
<feature type="compositionally biased region" description="Low complexity" evidence="1">
    <location>
        <begin position="41"/>
        <end position="52"/>
    </location>
</feature>
<keyword evidence="3" id="KW-1185">Reference proteome</keyword>
<dbReference type="Proteomes" id="UP001392437">
    <property type="component" value="Unassembled WGS sequence"/>
</dbReference>
<comment type="caution">
    <text evidence="2">The sequence shown here is derived from an EMBL/GenBank/DDBJ whole genome shotgun (WGS) entry which is preliminary data.</text>
</comment>
<feature type="region of interest" description="Disordered" evidence="1">
    <location>
        <begin position="38"/>
        <end position="67"/>
    </location>
</feature>
<dbReference type="AlphaFoldDB" id="A0AAW0R5Y7"/>